<keyword evidence="2 3" id="KW-0472">Membrane</keyword>
<dbReference type="InterPro" id="IPR004995">
    <property type="entry name" value="Spore_Ger"/>
</dbReference>
<feature type="transmembrane region" description="Helical" evidence="3">
    <location>
        <begin position="305"/>
        <end position="325"/>
    </location>
</feature>
<dbReference type="AlphaFoldDB" id="A0A3A3GNX8"/>
<reference evidence="4 5" key="1">
    <citation type="submission" date="2018-09" db="EMBL/GenBank/DDBJ databases">
        <title>Paenibacillus SK2017-BO5.</title>
        <authorList>
            <person name="Piskunova J.V."/>
            <person name="Dubiley S.A."/>
            <person name="Severinov K.V."/>
        </authorList>
    </citation>
    <scope>NUCLEOTIDE SEQUENCE [LARGE SCALE GENOMIC DNA]</scope>
    <source>
        <strain evidence="4 5">BO5</strain>
    </source>
</reference>
<evidence type="ECO:0000313" key="5">
    <source>
        <dbReference type="Proteomes" id="UP000266177"/>
    </source>
</evidence>
<protein>
    <submittedName>
        <fullName evidence="4">Spore germination protein</fullName>
    </submittedName>
</protein>
<name>A0A3A3GNX8_PANTH</name>
<comment type="caution">
    <text evidence="4">The sequence shown here is derived from an EMBL/GenBank/DDBJ whole genome shotgun (WGS) entry which is preliminary data.</text>
</comment>
<dbReference type="PANTHER" id="PTHR22550">
    <property type="entry name" value="SPORE GERMINATION PROTEIN"/>
    <property type="match status" value="1"/>
</dbReference>
<evidence type="ECO:0000256" key="3">
    <source>
        <dbReference type="SAM" id="Phobius"/>
    </source>
</evidence>
<dbReference type="PIRSF" id="PIRSF005690">
    <property type="entry name" value="GerBA"/>
    <property type="match status" value="1"/>
</dbReference>
<evidence type="ECO:0000256" key="2">
    <source>
        <dbReference type="ARBA" id="ARBA00023136"/>
    </source>
</evidence>
<dbReference type="Proteomes" id="UP000266177">
    <property type="component" value="Unassembled WGS sequence"/>
</dbReference>
<dbReference type="InterPro" id="IPR050768">
    <property type="entry name" value="UPF0353/GerABKA_families"/>
</dbReference>
<accession>A0A3A3GNX8</accession>
<dbReference type="Pfam" id="PF03323">
    <property type="entry name" value="GerA"/>
    <property type="match status" value="1"/>
</dbReference>
<feature type="transmembrane region" description="Helical" evidence="3">
    <location>
        <begin position="467"/>
        <end position="490"/>
    </location>
</feature>
<dbReference type="RefSeq" id="WP_119790376.1">
    <property type="nucleotide sequence ID" value="NZ_QYZD01000001.1"/>
</dbReference>
<feature type="transmembrane region" description="Helical" evidence="3">
    <location>
        <begin position="345"/>
        <end position="366"/>
    </location>
</feature>
<organism evidence="4 5">
    <name type="scientific">Paenibacillus thiaminolyticus</name>
    <name type="common">Bacillus thiaminolyticus</name>
    <dbReference type="NCBI Taxonomy" id="49283"/>
    <lineage>
        <taxon>Bacteria</taxon>
        <taxon>Bacillati</taxon>
        <taxon>Bacillota</taxon>
        <taxon>Bacilli</taxon>
        <taxon>Bacillales</taxon>
        <taxon>Paenibacillaceae</taxon>
        <taxon>Paenibacillus</taxon>
    </lineage>
</organism>
<dbReference type="GO" id="GO:0016020">
    <property type="term" value="C:membrane"/>
    <property type="evidence" value="ECO:0007669"/>
    <property type="project" value="InterPro"/>
</dbReference>
<proteinExistence type="inferred from homology"/>
<evidence type="ECO:0000256" key="1">
    <source>
        <dbReference type="ARBA" id="ARBA00005278"/>
    </source>
</evidence>
<keyword evidence="3" id="KW-1133">Transmembrane helix</keyword>
<dbReference type="EMBL" id="QYZD01000001">
    <property type="protein sequence ID" value="RJG26805.1"/>
    <property type="molecule type" value="Genomic_DNA"/>
</dbReference>
<feature type="transmembrane region" description="Helical" evidence="3">
    <location>
        <begin position="14"/>
        <end position="32"/>
    </location>
</feature>
<comment type="similarity">
    <text evidence="1">Belongs to the GerABKA family.</text>
</comment>
<evidence type="ECO:0000313" key="4">
    <source>
        <dbReference type="EMBL" id="RJG26805.1"/>
    </source>
</evidence>
<sequence length="548" mass="61034">MWNAIVSYFPSWDIWLQAVIGLCVPYGISLAVSKSRHPNQEEEQEGGVTDQPVQFAGDLRADMALIQNKFNHQSDVSMRVFCLGKTSQQAAVFFVNGISDKELIETHILKSLMGDLAQMENGSEASGSPYSKTFIVEQALAVSTVKEADTLGKAASELLRGNTVLLIEHHPGALILPTRKEITRGVEEPSSELLVRGPRLGFNESIDENSALLRQHGDNENLVIARIRVGKRTQRELLITYIADIADPNLVREVMARIKRLDLDDIQDTGYIEQIVEDNFLSPFPQVQSTERVDRVLGAMLEGRVALILDGTPFALIVPVTFHMLLQSPEDYYERWMPVTLLRILRYFAAFISMFGPSLYISFISFHQGLIPTKLALSIAETRAGVPFPSLIEVLIMEVALEILREAGLRLPKPIGQTIGIVGGLVIGEAAVQAGIVSPIMIIVVAVTAISSFAIPQYNAGITLRMLRFAAMFFAAVFGLYGVVLFFLALCSHLVKLKSFGIPYVSPAAPYQIQDWKDFLMRAPLRWMTRRPKMLHVLDKKRKKQQEE</sequence>
<feature type="transmembrane region" description="Helical" evidence="3">
    <location>
        <begin position="436"/>
        <end position="455"/>
    </location>
</feature>
<dbReference type="GO" id="GO:0009847">
    <property type="term" value="P:spore germination"/>
    <property type="evidence" value="ECO:0007669"/>
    <property type="project" value="InterPro"/>
</dbReference>
<gene>
    <name evidence="4" type="ORF">DQX05_01905</name>
</gene>
<dbReference type="PANTHER" id="PTHR22550:SF5">
    <property type="entry name" value="LEUCINE ZIPPER PROTEIN 4"/>
    <property type="match status" value="1"/>
</dbReference>
<dbReference type="OrthoDB" id="1726708at2"/>
<keyword evidence="3" id="KW-0812">Transmembrane</keyword>